<feature type="transmembrane region" description="Helical" evidence="8">
    <location>
        <begin position="687"/>
        <end position="707"/>
    </location>
</feature>
<dbReference type="GO" id="GO:0016020">
    <property type="term" value="C:membrane"/>
    <property type="evidence" value="ECO:0007669"/>
    <property type="project" value="UniProtKB-SubCell"/>
</dbReference>
<feature type="transmembrane region" description="Helical" evidence="8">
    <location>
        <begin position="589"/>
        <end position="610"/>
    </location>
</feature>
<accession>A0A835SGI5</accession>
<feature type="region of interest" description="Disordered" evidence="7">
    <location>
        <begin position="267"/>
        <end position="297"/>
    </location>
</feature>
<feature type="transmembrane region" description="Helical" evidence="8">
    <location>
        <begin position="95"/>
        <end position="115"/>
    </location>
</feature>
<dbReference type="PANTHER" id="PTHR23505">
    <property type="entry name" value="SPINSTER"/>
    <property type="match status" value="1"/>
</dbReference>
<evidence type="ECO:0000256" key="7">
    <source>
        <dbReference type="SAM" id="MobiDB-lite"/>
    </source>
</evidence>
<name>A0A835SGI5_9CHLO</name>
<evidence type="ECO:0000256" key="4">
    <source>
        <dbReference type="ARBA" id="ARBA00022989"/>
    </source>
</evidence>
<dbReference type="InterPro" id="IPR044770">
    <property type="entry name" value="MFS_spinster-like"/>
</dbReference>
<comment type="similarity">
    <text evidence="6">Belongs to the major facilitator superfamily. Spinster (TC 2.A.1.49) family.</text>
</comment>
<keyword evidence="11" id="KW-1185">Reference proteome</keyword>
<feature type="region of interest" description="Disordered" evidence="7">
    <location>
        <begin position="749"/>
        <end position="769"/>
    </location>
</feature>
<dbReference type="AlphaFoldDB" id="A0A835SGI5"/>
<dbReference type="OrthoDB" id="548622at2759"/>
<evidence type="ECO:0000256" key="1">
    <source>
        <dbReference type="ARBA" id="ARBA00004141"/>
    </source>
</evidence>
<dbReference type="Proteomes" id="UP000613740">
    <property type="component" value="Unassembled WGS sequence"/>
</dbReference>
<evidence type="ECO:0000256" key="6">
    <source>
        <dbReference type="ARBA" id="ARBA00024338"/>
    </source>
</evidence>
<feature type="compositionally biased region" description="Acidic residues" evidence="7">
    <location>
        <begin position="718"/>
        <end position="729"/>
    </location>
</feature>
<sequence>MLLLTWLDLGIFASNYVTGDNDAGEPQGVKAAFGLSGFQLGLLPALYALGLVVAGFGFAEAARSCNAFRLMGVGMAVWAAGAVLTGAAGSYGMLVVARTVVGCGEAPLLTLTFTFVDDVAPAASKTLWFGVLGVFPTLGVAAGFVAAEPLVAGLGGWRGPFFLEAGLAVPLVLFCLLMPPVHLDMGAGAGAGPSSGGTVGGAGGDDEEEQEEGGRRIGIGSSGAAGVAFGGNADGGPPGTEEQQQRQHSYCYGTLAGGPPMATVGAGAGGSAAAAPSTASAGAGAGASGSDPHHGALLRHRPSALDVAAGGAAGAGAAGAGAAGRGARGGTGGGGSELRTPLTGGMESSSSTHTPPPAPSSGPHSTSGHKQPPPQHPLQPSPARPGRGAACGAHGGGSPHGGGGTYGGSTYVSPHAPLALGAYVPPHRPHPHHPHSAAAAAAAQVDDDDGENGVEYRPDAERPGGTCSTHRGGGCGAGSSTAAVGAAGGGRAGRWLAAAGGRLRGGCADCRALLCYPAVCLNNFGYAPVQWVLGMLTFWGPKAIKETFNLSGSGPELVLGAITVVSGVVGTLAGGWALDRAGSSLRNGFALQAAATAAALLLLEVAFMAVTSYPLFCVLLALGLLALFGSQAPSYALSMWTVPLHLRPLSQASIILLQHLIGDVPSPPVAGALHDATGSWRRALAGATAYLGGAVVLFAAGAVLAAAGRAADFRREEGEEEEAGEEEGFGGEGGAPGAVEAGEWVVLEVPAQQPQQSPRARSVRREGSA</sequence>
<keyword evidence="3 8" id="KW-0812">Transmembrane</keyword>
<dbReference type="PANTHER" id="PTHR23505:SF52">
    <property type="entry name" value="MAJOR FACILITATOR SUPERFAMILY PROTEIN"/>
    <property type="match status" value="1"/>
</dbReference>
<proteinExistence type="inferred from homology"/>
<comment type="subcellular location">
    <subcellularLocation>
        <location evidence="1">Membrane</location>
        <topology evidence="1">Multi-pass membrane protein</topology>
    </subcellularLocation>
</comment>
<feature type="region of interest" description="Disordered" evidence="7">
    <location>
        <begin position="714"/>
        <end position="737"/>
    </location>
</feature>
<keyword evidence="4 8" id="KW-1133">Transmembrane helix</keyword>
<feature type="transmembrane region" description="Helical" evidence="8">
    <location>
        <begin position="127"/>
        <end position="147"/>
    </location>
</feature>
<dbReference type="InterPro" id="IPR036259">
    <property type="entry name" value="MFS_trans_sf"/>
</dbReference>
<evidence type="ECO:0000313" key="10">
    <source>
        <dbReference type="EMBL" id="KAG2425131.1"/>
    </source>
</evidence>
<dbReference type="InterPro" id="IPR011701">
    <property type="entry name" value="MFS"/>
</dbReference>
<evidence type="ECO:0000256" key="5">
    <source>
        <dbReference type="ARBA" id="ARBA00023136"/>
    </source>
</evidence>
<feature type="transmembrane region" description="Helical" evidence="8">
    <location>
        <begin position="70"/>
        <end position="89"/>
    </location>
</feature>
<feature type="transmembrane region" description="Helical" evidence="8">
    <location>
        <begin position="35"/>
        <end position="58"/>
    </location>
</feature>
<keyword evidence="9" id="KW-0732">Signal</keyword>
<keyword evidence="5 8" id="KW-0472">Membrane</keyword>
<protein>
    <recommendedName>
        <fullName evidence="12">Major facilitator superfamily (MFS) profile domain-containing protein</fullName>
    </recommendedName>
</protein>
<feature type="transmembrane region" description="Helical" evidence="8">
    <location>
        <begin position="617"/>
        <end position="637"/>
    </location>
</feature>
<comment type="caution">
    <text evidence="10">The sequence shown here is derived from an EMBL/GenBank/DDBJ whole genome shotgun (WGS) entry which is preliminary data.</text>
</comment>
<feature type="transmembrane region" description="Helical" evidence="8">
    <location>
        <begin position="557"/>
        <end position="577"/>
    </location>
</feature>
<reference evidence="10" key="1">
    <citation type="journal article" date="2020" name="bioRxiv">
        <title>Comparative genomics of Chlamydomonas.</title>
        <authorList>
            <person name="Craig R.J."/>
            <person name="Hasan A.R."/>
            <person name="Ness R.W."/>
            <person name="Keightley P.D."/>
        </authorList>
    </citation>
    <scope>NUCLEOTIDE SEQUENCE</scope>
    <source>
        <strain evidence="10">CCAP 11/173</strain>
    </source>
</reference>
<feature type="region of interest" description="Disordered" evidence="7">
    <location>
        <begin position="422"/>
        <end position="468"/>
    </location>
</feature>
<feature type="compositionally biased region" description="Pro residues" evidence="7">
    <location>
        <begin position="371"/>
        <end position="383"/>
    </location>
</feature>
<keyword evidence="2" id="KW-0813">Transport</keyword>
<evidence type="ECO:0000256" key="2">
    <source>
        <dbReference type="ARBA" id="ARBA00022448"/>
    </source>
</evidence>
<feature type="region of interest" description="Disordered" evidence="7">
    <location>
        <begin position="314"/>
        <end position="409"/>
    </location>
</feature>
<feature type="region of interest" description="Disordered" evidence="7">
    <location>
        <begin position="192"/>
        <end position="253"/>
    </location>
</feature>
<evidence type="ECO:0000256" key="8">
    <source>
        <dbReference type="SAM" id="Phobius"/>
    </source>
</evidence>
<organism evidence="10 11">
    <name type="scientific">Chlamydomonas schloesseri</name>
    <dbReference type="NCBI Taxonomy" id="2026947"/>
    <lineage>
        <taxon>Eukaryota</taxon>
        <taxon>Viridiplantae</taxon>
        <taxon>Chlorophyta</taxon>
        <taxon>core chlorophytes</taxon>
        <taxon>Chlorophyceae</taxon>
        <taxon>CS clade</taxon>
        <taxon>Chlamydomonadales</taxon>
        <taxon>Chlamydomonadaceae</taxon>
        <taxon>Chlamydomonas</taxon>
    </lineage>
</organism>
<feature type="compositionally biased region" description="Gly residues" evidence="7">
    <location>
        <begin position="192"/>
        <end position="203"/>
    </location>
</feature>
<feature type="compositionally biased region" description="Gly residues" evidence="7">
    <location>
        <begin position="393"/>
        <end position="407"/>
    </location>
</feature>
<feature type="transmembrane region" description="Helical" evidence="8">
    <location>
        <begin position="159"/>
        <end position="178"/>
    </location>
</feature>
<dbReference type="Gene3D" id="1.20.1250.20">
    <property type="entry name" value="MFS general substrate transporter like domains"/>
    <property type="match status" value="2"/>
</dbReference>
<evidence type="ECO:0008006" key="12">
    <source>
        <dbReference type="Google" id="ProtNLM"/>
    </source>
</evidence>
<feature type="chain" id="PRO_5033049616" description="Major facilitator superfamily (MFS) profile domain-containing protein" evidence="9">
    <location>
        <begin position="20"/>
        <end position="769"/>
    </location>
</feature>
<dbReference type="Pfam" id="PF07690">
    <property type="entry name" value="MFS_1"/>
    <property type="match status" value="1"/>
</dbReference>
<feature type="compositionally biased region" description="Gly residues" evidence="7">
    <location>
        <begin position="314"/>
        <end position="336"/>
    </location>
</feature>
<dbReference type="EMBL" id="JAEHOD010000118">
    <property type="protein sequence ID" value="KAG2425131.1"/>
    <property type="molecule type" value="Genomic_DNA"/>
</dbReference>
<gene>
    <name evidence="10" type="ORF">HYH02_015075</name>
</gene>
<evidence type="ECO:0000313" key="11">
    <source>
        <dbReference type="Proteomes" id="UP000613740"/>
    </source>
</evidence>
<dbReference type="GO" id="GO:0022857">
    <property type="term" value="F:transmembrane transporter activity"/>
    <property type="evidence" value="ECO:0007669"/>
    <property type="project" value="InterPro"/>
</dbReference>
<feature type="compositionally biased region" description="Gly residues" evidence="7">
    <location>
        <begin position="216"/>
        <end position="238"/>
    </location>
</feature>
<evidence type="ECO:0000256" key="9">
    <source>
        <dbReference type="SAM" id="SignalP"/>
    </source>
</evidence>
<feature type="compositionally biased region" description="Low complexity" evidence="7">
    <location>
        <begin position="271"/>
        <end position="282"/>
    </location>
</feature>
<feature type="signal peptide" evidence="9">
    <location>
        <begin position="1"/>
        <end position="19"/>
    </location>
</feature>
<feature type="compositionally biased region" description="Low complexity" evidence="7">
    <location>
        <begin position="749"/>
        <end position="760"/>
    </location>
</feature>
<dbReference type="SUPFAM" id="SSF103473">
    <property type="entry name" value="MFS general substrate transporter"/>
    <property type="match status" value="1"/>
</dbReference>
<evidence type="ECO:0000256" key="3">
    <source>
        <dbReference type="ARBA" id="ARBA00022692"/>
    </source>
</evidence>